<feature type="compositionally biased region" description="Basic and acidic residues" evidence="1">
    <location>
        <begin position="16"/>
        <end position="29"/>
    </location>
</feature>
<feature type="compositionally biased region" description="Basic and acidic residues" evidence="1">
    <location>
        <begin position="311"/>
        <end position="347"/>
    </location>
</feature>
<dbReference type="AlphaFoldDB" id="A0AAN9U7S1"/>
<sequence length="383" mass="40997">MNMRVGLQALSSDLDEQPHSRPSSRHDLSDSTVESNVKSGSSGGLRSRHTASTSLDSTRPALSTHKSEGSSLSASNFRPGTSSGWSPTTTRSTEFNIDDPISSDDESITTPRKHSGVTAEGEEDLLFKEGYGVTGVALPGLEAVKGDAVYFARYSRESRRNSVSSDGSAAIAASPVDNRLDMAQELPTPSIQGSVPHESLYSGTFGRSSMPDHLMYLAVSTFQGNYGDISPTEYFYEVPNLLPSTTTAGSENGEYNGMNALEQGATCLSALGTPQYRIVGSDETPATSATKITKQDSGNVGIGTAVRLRKDEKARKRAEELRSTREKRLTKTMGKIEDDKATAKLETEIGDAGEDPDREGKRDVASGDERPLPSEQDAEVIQS</sequence>
<evidence type="ECO:0000313" key="3">
    <source>
        <dbReference type="Proteomes" id="UP001320245"/>
    </source>
</evidence>
<dbReference type="Proteomes" id="UP001320245">
    <property type="component" value="Unassembled WGS sequence"/>
</dbReference>
<organism evidence="2 3">
    <name type="scientific">Cytospora paraplurivora</name>
    <dbReference type="NCBI Taxonomy" id="2898453"/>
    <lineage>
        <taxon>Eukaryota</taxon>
        <taxon>Fungi</taxon>
        <taxon>Dikarya</taxon>
        <taxon>Ascomycota</taxon>
        <taxon>Pezizomycotina</taxon>
        <taxon>Sordariomycetes</taxon>
        <taxon>Sordariomycetidae</taxon>
        <taxon>Diaporthales</taxon>
        <taxon>Cytosporaceae</taxon>
        <taxon>Cytospora</taxon>
    </lineage>
</organism>
<evidence type="ECO:0000313" key="2">
    <source>
        <dbReference type="EMBL" id="KAK7743139.1"/>
    </source>
</evidence>
<accession>A0AAN9U7S1</accession>
<protein>
    <submittedName>
        <fullName evidence="2">Uncharacterized protein</fullName>
    </submittedName>
</protein>
<feature type="compositionally biased region" description="Acidic residues" evidence="1">
    <location>
        <begin position="348"/>
        <end position="357"/>
    </location>
</feature>
<feature type="compositionally biased region" description="Polar residues" evidence="1">
    <location>
        <begin position="30"/>
        <end position="40"/>
    </location>
</feature>
<feature type="compositionally biased region" description="Basic and acidic residues" evidence="1">
    <location>
        <begin position="358"/>
        <end position="372"/>
    </location>
</feature>
<feature type="compositionally biased region" description="Low complexity" evidence="1">
    <location>
        <begin position="78"/>
        <end position="93"/>
    </location>
</feature>
<name>A0AAN9U7S1_9PEZI</name>
<evidence type="ECO:0000256" key="1">
    <source>
        <dbReference type="SAM" id="MobiDB-lite"/>
    </source>
</evidence>
<proteinExistence type="predicted"/>
<gene>
    <name evidence="2" type="ORF">SLS53_004224</name>
</gene>
<feature type="region of interest" description="Disordered" evidence="1">
    <location>
        <begin position="1"/>
        <end position="121"/>
    </location>
</feature>
<feature type="compositionally biased region" description="Polar residues" evidence="1">
    <location>
        <begin position="50"/>
        <end position="61"/>
    </location>
</feature>
<feature type="region of interest" description="Disordered" evidence="1">
    <location>
        <begin position="311"/>
        <end position="383"/>
    </location>
</feature>
<keyword evidence="3" id="KW-1185">Reference proteome</keyword>
<reference evidence="2 3" key="1">
    <citation type="journal article" date="2023" name="PLoS ONE">
        <title>Cytospora paraplurivora sp. nov. isolated from orchards with fruit tree decline syndrome in Ontario, Canada.</title>
        <authorList>
            <person name="Ilyukhin E."/>
            <person name="Nguyen H.D.T."/>
            <person name="Castle A.J."/>
            <person name="Ellouze W."/>
        </authorList>
    </citation>
    <scope>NUCLEOTIDE SEQUENCE [LARGE SCALE GENOMIC DNA]</scope>
    <source>
        <strain evidence="2 3">FDS-564</strain>
    </source>
</reference>
<comment type="caution">
    <text evidence="2">The sequence shown here is derived from an EMBL/GenBank/DDBJ whole genome shotgun (WGS) entry which is preliminary data.</text>
</comment>
<dbReference type="EMBL" id="JAJSPL020000014">
    <property type="protein sequence ID" value="KAK7743139.1"/>
    <property type="molecule type" value="Genomic_DNA"/>
</dbReference>